<name>A0AAD4CQT4_ASPNN</name>
<comment type="subcellular location">
    <subcellularLocation>
        <location evidence="1">Nucleus</location>
    </subcellularLocation>
</comment>
<dbReference type="PANTHER" id="PTHR37534">
    <property type="entry name" value="TRANSCRIPTIONAL ACTIVATOR PROTEIN UGA3"/>
    <property type="match status" value="1"/>
</dbReference>
<protein>
    <recommendedName>
        <fullName evidence="5">Fungal-specific transcription factor domain-containing protein</fullName>
    </recommendedName>
</protein>
<reference evidence="3" key="1">
    <citation type="journal article" date="2019" name="Beilstein J. Org. Chem.">
        <title>Nanangenines: drimane sesquiterpenoids as the dominant metabolite cohort of a novel Australian fungus, Aspergillus nanangensis.</title>
        <authorList>
            <person name="Lacey H.J."/>
            <person name="Gilchrist C.L.M."/>
            <person name="Crombie A."/>
            <person name="Kalaitzis J.A."/>
            <person name="Vuong D."/>
            <person name="Rutledge P.J."/>
            <person name="Turner P."/>
            <person name="Pitt J.I."/>
            <person name="Lacey E."/>
            <person name="Chooi Y.H."/>
            <person name="Piggott A.M."/>
        </authorList>
    </citation>
    <scope>NUCLEOTIDE SEQUENCE</scope>
    <source>
        <strain evidence="3">MST-FP2251</strain>
    </source>
</reference>
<organism evidence="3 4">
    <name type="scientific">Aspergillus nanangensis</name>
    <dbReference type="NCBI Taxonomy" id="2582783"/>
    <lineage>
        <taxon>Eukaryota</taxon>
        <taxon>Fungi</taxon>
        <taxon>Dikarya</taxon>
        <taxon>Ascomycota</taxon>
        <taxon>Pezizomycotina</taxon>
        <taxon>Eurotiomycetes</taxon>
        <taxon>Eurotiomycetidae</taxon>
        <taxon>Eurotiales</taxon>
        <taxon>Aspergillaceae</taxon>
        <taxon>Aspergillus</taxon>
        <taxon>Aspergillus subgen. Circumdati</taxon>
    </lineage>
</organism>
<keyword evidence="4" id="KW-1185">Reference proteome</keyword>
<evidence type="ECO:0000256" key="2">
    <source>
        <dbReference type="ARBA" id="ARBA00023242"/>
    </source>
</evidence>
<dbReference type="AlphaFoldDB" id="A0AAD4CQT4"/>
<dbReference type="InterPro" id="IPR021858">
    <property type="entry name" value="Fun_TF"/>
</dbReference>
<evidence type="ECO:0008006" key="5">
    <source>
        <dbReference type="Google" id="ProtNLM"/>
    </source>
</evidence>
<evidence type="ECO:0000256" key="1">
    <source>
        <dbReference type="ARBA" id="ARBA00004123"/>
    </source>
</evidence>
<comment type="caution">
    <text evidence="3">The sequence shown here is derived from an EMBL/GenBank/DDBJ whole genome shotgun (WGS) entry which is preliminary data.</text>
</comment>
<dbReference type="Pfam" id="PF11951">
    <property type="entry name" value="Fungal_trans_2"/>
    <property type="match status" value="1"/>
</dbReference>
<accession>A0AAD4CQT4</accession>
<dbReference type="EMBL" id="VCAU01000024">
    <property type="protein sequence ID" value="KAF9890752.1"/>
    <property type="molecule type" value="Genomic_DNA"/>
</dbReference>
<reference evidence="3" key="2">
    <citation type="submission" date="2020-02" db="EMBL/GenBank/DDBJ databases">
        <authorList>
            <person name="Gilchrist C.L.M."/>
            <person name="Chooi Y.-H."/>
        </authorList>
    </citation>
    <scope>NUCLEOTIDE SEQUENCE</scope>
    <source>
        <strain evidence="3">MST-FP2251</strain>
    </source>
</reference>
<gene>
    <name evidence="3" type="ORF">FE257_005621</name>
</gene>
<dbReference type="Proteomes" id="UP001194746">
    <property type="component" value="Unassembled WGS sequence"/>
</dbReference>
<dbReference type="PANTHER" id="PTHR37534:SF46">
    <property type="entry name" value="ZN(II)2CYS6 TRANSCRIPTION FACTOR (EUROFUNG)"/>
    <property type="match status" value="1"/>
</dbReference>
<keyword evidence="2" id="KW-0539">Nucleus</keyword>
<evidence type="ECO:0000313" key="4">
    <source>
        <dbReference type="Proteomes" id="UP001194746"/>
    </source>
</evidence>
<sequence>MTLRPSFPRFDELTTQLLSHFDQGIAARLAWVDDSRNPWRNVILPLSHDSQTVRYSVLALAAEDLAYKYPTDHPWAQRLQTVSGHHRNSALSWLSRELGTLLQSSNGVSCTNQARCVLASALILYNLELLTAPAAQWRIHIQCAREIILWKLQFTSTAVSLDTADVFLLYEYYYTSVFIGLTTFDPTDDLPEEILTCDKMTIFSDFIRIMQTVTRAERLKYSTSQPASQSTPIGIGPIISQIEAAKAKMIQLGETIEFKSVDARRDFECLVYMYYHATLIYSHRVLAESPSSEECIRSSQNIILEHVSHLSQSSAVAHDLVWPLFIAGSECRGSPHMQRIVELAMVNIMRISGSLDRNRVLSFLKTFWSLDLEPGTTWVQYARAKSIGFSFLVIL</sequence>
<dbReference type="GO" id="GO:0005634">
    <property type="term" value="C:nucleus"/>
    <property type="evidence" value="ECO:0007669"/>
    <property type="project" value="UniProtKB-SubCell"/>
</dbReference>
<evidence type="ECO:0000313" key="3">
    <source>
        <dbReference type="EMBL" id="KAF9890752.1"/>
    </source>
</evidence>
<proteinExistence type="predicted"/>